<feature type="chain" id="PRO_5047313270" evidence="1">
    <location>
        <begin position="22"/>
        <end position="214"/>
    </location>
</feature>
<dbReference type="InterPro" id="IPR016537">
    <property type="entry name" value="UCP008159_ABC"/>
</dbReference>
<dbReference type="Proteomes" id="UP000318939">
    <property type="component" value="Chromosome"/>
</dbReference>
<protein>
    <submittedName>
        <fullName evidence="2">DUF1007 family protein</fullName>
    </submittedName>
</protein>
<organism evidence="2 3">
    <name type="scientific">Rhizobium rhododendri</name>
    <dbReference type="NCBI Taxonomy" id="2506430"/>
    <lineage>
        <taxon>Bacteria</taxon>
        <taxon>Pseudomonadati</taxon>
        <taxon>Pseudomonadota</taxon>
        <taxon>Alphaproteobacteria</taxon>
        <taxon>Hyphomicrobiales</taxon>
        <taxon>Rhizobiaceae</taxon>
        <taxon>Rhizobium/Agrobacterium group</taxon>
        <taxon>Rhizobium</taxon>
    </lineage>
</organism>
<reference evidence="2" key="1">
    <citation type="journal article" date="2019" name="Phytopathology">
        <title>A Novel Group of Rhizobium tumorigenes-Like Agrobacteria Associated with Crown Gall Disease of Rhododendron and Blueberry.</title>
        <authorList>
            <person name="Kuzmanovic N."/>
            <person name="Behrens P."/>
            <person name="Idczak E."/>
            <person name="Wagner S."/>
            <person name="Gotz M."/>
            <person name="Sproer C."/>
            <person name="Bunk B."/>
            <person name="Overmann J."/>
            <person name="Smalla K."/>
        </authorList>
    </citation>
    <scope>NUCLEOTIDE SEQUENCE</scope>
    <source>
        <strain evidence="2">Rho-6.2</strain>
    </source>
</reference>
<dbReference type="Pfam" id="PF06226">
    <property type="entry name" value="DUF1007"/>
    <property type="match status" value="1"/>
</dbReference>
<name>A0ABY8IED2_9HYPH</name>
<dbReference type="PIRSF" id="PIRSF008159">
    <property type="entry name" value="UCP008159_ABC"/>
    <property type="match status" value="1"/>
</dbReference>
<evidence type="ECO:0000313" key="2">
    <source>
        <dbReference type="EMBL" id="WFS21953.1"/>
    </source>
</evidence>
<feature type="signal peptide" evidence="1">
    <location>
        <begin position="1"/>
        <end position="21"/>
    </location>
</feature>
<evidence type="ECO:0000256" key="1">
    <source>
        <dbReference type="SAM" id="SignalP"/>
    </source>
</evidence>
<accession>A0ABY8IED2</accession>
<reference evidence="2" key="2">
    <citation type="journal article" date="2023" name="MicrobiologyOpen">
        <title>Genomics of the tumorigenes clade of the family Rhizobiaceae and description of Rhizobium rhododendri sp. nov.</title>
        <authorList>
            <person name="Kuzmanovic N."/>
            <person name="diCenzo G.C."/>
            <person name="Bunk B."/>
            <person name="Sproeer C."/>
            <person name="Fruehling A."/>
            <person name="Neumann-Schaal M."/>
            <person name="Overmann J."/>
            <person name="Smalla K."/>
        </authorList>
    </citation>
    <scope>NUCLEOTIDE SEQUENCE</scope>
    <source>
        <strain evidence="2">Rho-6.2</strain>
    </source>
</reference>
<dbReference type="InterPro" id="IPR010412">
    <property type="entry name" value="DUF1007"/>
</dbReference>
<evidence type="ECO:0000313" key="3">
    <source>
        <dbReference type="Proteomes" id="UP000318939"/>
    </source>
</evidence>
<keyword evidence="3" id="KW-1185">Reference proteome</keyword>
<sequence>MNKTTLLLAAMLLLAPAAAFAHPHIFVQARLEVVAGDDGNVKELQNVWRFDEVFSSSVLMDFDKNANLKLDPDELTAVGATVRDSLADYDYYVNMSLNGKAIKVNKPDVIHVDYKDGQLLMFFKVSPAEPMPMKGNRLSFGIYDPTLYTSIDFPTDGDLVTIGSTFKSCTTKVVRPDPDEVIAENKSSLTDAFFNDPTGTTMSKLFATRIDAQC</sequence>
<dbReference type="EMBL" id="CP117267">
    <property type="protein sequence ID" value="WFS21953.1"/>
    <property type="molecule type" value="Genomic_DNA"/>
</dbReference>
<proteinExistence type="predicted"/>
<gene>
    <name evidence="2" type="ORF">PR018_12315</name>
</gene>
<keyword evidence="1" id="KW-0732">Signal</keyword>
<dbReference type="RefSeq" id="WP_142830480.1">
    <property type="nucleotide sequence ID" value="NZ_CP117267.1"/>
</dbReference>